<keyword evidence="6" id="KW-0234">DNA repair</keyword>
<keyword evidence="3" id="KW-0227">DNA damage</keyword>
<protein>
    <recommendedName>
        <fullName evidence="8">Uracil-DNA glycosylase-like domain-containing protein</fullName>
    </recommendedName>
</protein>
<comment type="similarity">
    <text evidence="2">Belongs to the uracil-DNA glycosylase (UDG) superfamily. SMUG1 family.</text>
</comment>
<dbReference type="AlphaFoldDB" id="A0A5N5L3U1"/>
<keyword evidence="5" id="KW-0238">DNA-binding</keyword>
<evidence type="ECO:0000256" key="5">
    <source>
        <dbReference type="ARBA" id="ARBA00023125"/>
    </source>
</evidence>
<dbReference type="Gene3D" id="3.40.470.10">
    <property type="entry name" value="Uracil-DNA glycosylase-like domain"/>
    <property type="match status" value="1"/>
</dbReference>
<evidence type="ECO:0000256" key="4">
    <source>
        <dbReference type="ARBA" id="ARBA00022801"/>
    </source>
</evidence>
<evidence type="ECO:0000256" key="7">
    <source>
        <dbReference type="ARBA" id="ARBA00023242"/>
    </source>
</evidence>
<keyword evidence="4" id="KW-0378">Hydrolase</keyword>
<dbReference type="Pfam" id="PF03167">
    <property type="entry name" value="UDG"/>
    <property type="match status" value="1"/>
</dbReference>
<comment type="subcellular location">
    <subcellularLocation>
        <location evidence="1">Nucleus</location>
    </subcellularLocation>
</comment>
<dbReference type="InterPro" id="IPR036895">
    <property type="entry name" value="Uracil-DNA_glycosylase-like_sf"/>
</dbReference>
<dbReference type="OrthoDB" id="408702at2759"/>
<keyword evidence="10" id="KW-1185">Reference proteome</keyword>
<dbReference type="CDD" id="cd19374">
    <property type="entry name" value="UDG-F3_SMUG1-like"/>
    <property type="match status" value="1"/>
</dbReference>
<dbReference type="Proteomes" id="UP000327468">
    <property type="component" value="Chromosome 20"/>
</dbReference>
<gene>
    <name evidence="9" type="ORF">PHYPO_G00116980</name>
</gene>
<reference evidence="9 10" key="1">
    <citation type="submission" date="2019-06" db="EMBL/GenBank/DDBJ databases">
        <title>A chromosome-scale genome assembly of the striped catfish, Pangasianodon hypophthalmus.</title>
        <authorList>
            <person name="Wen M."/>
            <person name="Zahm M."/>
            <person name="Roques C."/>
            <person name="Cabau C."/>
            <person name="Klopp C."/>
            <person name="Donnadieu C."/>
            <person name="Jouanno E."/>
            <person name="Avarre J.-C."/>
            <person name="Campet M."/>
            <person name="Ha T.T.T."/>
            <person name="Dugue R."/>
            <person name="Lampietro C."/>
            <person name="Louis A."/>
            <person name="Herpin A."/>
            <person name="Echchiki A."/>
            <person name="Berthelot C."/>
            <person name="Parey E."/>
            <person name="Roest-Crollius H."/>
            <person name="Braasch I."/>
            <person name="Postlethwait J."/>
            <person name="Bobe J."/>
            <person name="Montfort J."/>
            <person name="Bouchez O."/>
            <person name="Begum T."/>
            <person name="Schartl M."/>
            <person name="Guiguen Y."/>
        </authorList>
    </citation>
    <scope>NUCLEOTIDE SEQUENCE [LARGE SCALE GENOMIC DNA]</scope>
    <source>
        <strain evidence="9 10">Indonesia</strain>
        <tissue evidence="9">Blood</tissue>
    </source>
</reference>
<dbReference type="PANTHER" id="PTHR13235:SF2">
    <property type="entry name" value="SINGLE-STRAND SELECTIVE MONOFUNCTIONAL URACIL DNA GLYCOSYLASE"/>
    <property type="match status" value="1"/>
</dbReference>
<feature type="domain" description="Uracil-DNA glycosylase-like" evidence="8">
    <location>
        <begin position="105"/>
        <end position="273"/>
    </location>
</feature>
<dbReference type="GO" id="GO:0003677">
    <property type="term" value="F:DNA binding"/>
    <property type="evidence" value="ECO:0007669"/>
    <property type="project" value="UniProtKB-KW"/>
</dbReference>
<evidence type="ECO:0000256" key="2">
    <source>
        <dbReference type="ARBA" id="ARBA00007889"/>
    </source>
</evidence>
<evidence type="ECO:0000256" key="6">
    <source>
        <dbReference type="ARBA" id="ARBA00023204"/>
    </source>
</evidence>
<organism evidence="9 10">
    <name type="scientific">Pangasianodon hypophthalmus</name>
    <name type="common">Striped catfish</name>
    <name type="synonym">Helicophagus hypophthalmus</name>
    <dbReference type="NCBI Taxonomy" id="310915"/>
    <lineage>
        <taxon>Eukaryota</taxon>
        <taxon>Metazoa</taxon>
        <taxon>Chordata</taxon>
        <taxon>Craniata</taxon>
        <taxon>Vertebrata</taxon>
        <taxon>Euteleostomi</taxon>
        <taxon>Actinopterygii</taxon>
        <taxon>Neopterygii</taxon>
        <taxon>Teleostei</taxon>
        <taxon>Ostariophysi</taxon>
        <taxon>Siluriformes</taxon>
        <taxon>Pangasiidae</taxon>
        <taxon>Pangasianodon</taxon>
    </lineage>
</organism>
<dbReference type="GO" id="GO:0017065">
    <property type="term" value="F:single-strand selective uracil DNA N-glycosylase activity"/>
    <property type="evidence" value="ECO:0007669"/>
    <property type="project" value="InterPro"/>
</dbReference>
<evidence type="ECO:0000256" key="1">
    <source>
        <dbReference type="ARBA" id="ARBA00004123"/>
    </source>
</evidence>
<evidence type="ECO:0000256" key="3">
    <source>
        <dbReference type="ARBA" id="ARBA00022763"/>
    </source>
</evidence>
<accession>A0A5N5L3U1</accession>
<name>A0A5N5L3U1_PANHP</name>
<evidence type="ECO:0000313" key="9">
    <source>
        <dbReference type="EMBL" id="KAB5537280.1"/>
    </source>
</evidence>
<dbReference type="GO" id="GO:0006284">
    <property type="term" value="P:base-excision repair"/>
    <property type="evidence" value="ECO:0007669"/>
    <property type="project" value="InterPro"/>
</dbReference>
<sequence>MHHGSNVSLLPESYRRMLGHNDLPRLDKGDSAQEEEQQAEKIISNPDGFFPDCSPAVAQFLQAELELSARLRTLTFRDPVRYVYNPLEYAWDTHRLYAEKYCHGGQSVLFLGMNPGPFGMAQTGVPFGEVKAVRDWLKISGEVGHPPKEHPKRPIRGFLCSQSEVSGARFWSFFQELCGEPEHFFRHCFVHNLCPLMFMAESGKNVTPPEMPAEDRATLLSHCDATLCQVVRALGVSMVIGVGKVAEQRARRSLAEAGVEVKVEGIMHPSPRNPLANKGWASVARTKLEQIGVLGLLTK</sequence>
<dbReference type="InterPro" id="IPR039134">
    <property type="entry name" value="SMUG1"/>
</dbReference>
<evidence type="ECO:0000259" key="8">
    <source>
        <dbReference type="Pfam" id="PF03167"/>
    </source>
</evidence>
<dbReference type="GO" id="GO:0005634">
    <property type="term" value="C:nucleus"/>
    <property type="evidence" value="ECO:0007669"/>
    <property type="project" value="UniProtKB-SubCell"/>
</dbReference>
<dbReference type="PANTHER" id="PTHR13235">
    <property type="entry name" value="SINGLE-STRAND SELECTIVE MONOFUNCTIONAL URACIL DNA GLYCOSYLASE"/>
    <property type="match status" value="1"/>
</dbReference>
<dbReference type="GO" id="GO:0000703">
    <property type="term" value="F:oxidized pyrimidine nucleobase lesion DNA N-glycosylase activity"/>
    <property type="evidence" value="ECO:0007669"/>
    <property type="project" value="TreeGrafter"/>
</dbReference>
<evidence type="ECO:0000313" key="10">
    <source>
        <dbReference type="Proteomes" id="UP000327468"/>
    </source>
</evidence>
<proteinExistence type="inferred from homology"/>
<dbReference type="InterPro" id="IPR005122">
    <property type="entry name" value="Uracil-DNA_glycosylase-like"/>
</dbReference>
<dbReference type="EMBL" id="VFJC01000021">
    <property type="protein sequence ID" value="KAB5537280.1"/>
    <property type="molecule type" value="Genomic_DNA"/>
</dbReference>
<dbReference type="FunFam" id="3.40.470.10:FF:000005">
    <property type="entry name" value="Single-strand selective monofunctional uracil DNA glycosylase"/>
    <property type="match status" value="1"/>
</dbReference>
<dbReference type="SUPFAM" id="SSF52141">
    <property type="entry name" value="Uracil-DNA glycosylase-like"/>
    <property type="match status" value="1"/>
</dbReference>
<keyword evidence="7" id="KW-0539">Nucleus</keyword>
<comment type="caution">
    <text evidence="9">The sequence shown here is derived from an EMBL/GenBank/DDBJ whole genome shotgun (WGS) entry which is preliminary data.</text>
</comment>